<sequence length="85" mass="9198">MDGSTQLEQELPPELAARREAALASLRQKAVKREAGGYAVMAGIMSLGPATQGGGRLGKTVHYARLFLIAFAMLAPNYLIWRLLL</sequence>
<keyword evidence="1" id="KW-0812">Transmembrane</keyword>
<evidence type="ECO:0000256" key="1">
    <source>
        <dbReference type="SAM" id="Phobius"/>
    </source>
</evidence>
<reference evidence="2 3" key="1">
    <citation type="submission" date="2018-07" db="EMBL/GenBank/DDBJ databases">
        <title>Rhodosalinus sp. strain E84T genomic sequence and assembly.</title>
        <authorList>
            <person name="Liu Z.-W."/>
            <person name="Lu D.-C."/>
        </authorList>
    </citation>
    <scope>NUCLEOTIDE SEQUENCE [LARGE SCALE GENOMIC DNA]</scope>
    <source>
        <strain evidence="2 3">E84</strain>
    </source>
</reference>
<gene>
    <name evidence="2" type="ORF">DRV85_06260</name>
</gene>
<dbReference type="Proteomes" id="UP000253370">
    <property type="component" value="Unassembled WGS sequence"/>
</dbReference>
<evidence type="ECO:0000313" key="3">
    <source>
        <dbReference type="Proteomes" id="UP000253370"/>
    </source>
</evidence>
<feature type="transmembrane region" description="Helical" evidence="1">
    <location>
        <begin position="66"/>
        <end position="84"/>
    </location>
</feature>
<organism evidence="2 3">
    <name type="scientific">Rhodosalinus halophilus</name>
    <dbReference type="NCBI Taxonomy" id="2259333"/>
    <lineage>
        <taxon>Bacteria</taxon>
        <taxon>Pseudomonadati</taxon>
        <taxon>Pseudomonadota</taxon>
        <taxon>Alphaproteobacteria</taxon>
        <taxon>Rhodobacterales</taxon>
        <taxon>Paracoccaceae</taxon>
        <taxon>Rhodosalinus</taxon>
    </lineage>
</organism>
<accession>A0A365UCW7</accession>
<dbReference type="EMBL" id="QNTQ01000005">
    <property type="protein sequence ID" value="RBI86347.1"/>
    <property type="molecule type" value="Genomic_DNA"/>
</dbReference>
<proteinExistence type="predicted"/>
<evidence type="ECO:0000313" key="2">
    <source>
        <dbReference type="EMBL" id="RBI86347.1"/>
    </source>
</evidence>
<dbReference type="OrthoDB" id="7745314at2"/>
<comment type="caution">
    <text evidence="2">The sequence shown here is derived from an EMBL/GenBank/DDBJ whole genome shotgun (WGS) entry which is preliminary data.</text>
</comment>
<dbReference type="RefSeq" id="WP_113288584.1">
    <property type="nucleotide sequence ID" value="NZ_QNTQ01000005.1"/>
</dbReference>
<keyword evidence="1" id="KW-1133">Transmembrane helix</keyword>
<keyword evidence="1" id="KW-0472">Membrane</keyword>
<keyword evidence="3" id="KW-1185">Reference proteome</keyword>
<name>A0A365UCW7_9RHOB</name>
<protein>
    <submittedName>
        <fullName evidence="2">Uncharacterized protein</fullName>
    </submittedName>
</protein>
<dbReference type="AlphaFoldDB" id="A0A365UCW7"/>